<dbReference type="EMBL" id="MT708544">
    <property type="protein sequence ID" value="QOE32106.1"/>
    <property type="molecule type" value="Genomic_DNA"/>
</dbReference>
<evidence type="ECO:0000313" key="3">
    <source>
        <dbReference type="EMBL" id="QOE32106.1"/>
    </source>
</evidence>
<keyword evidence="4" id="KW-1185">Reference proteome</keyword>
<dbReference type="Gene3D" id="1.10.10.2520">
    <property type="entry name" value="Cell wall hydrolase SleB, domain 1"/>
    <property type="match status" value="1"/>
</dbReference>
<evidence type="ECO:0000259" key="2">
    <source>
        <dbReference type="Pfam" id="PF07486"/>
    </source>
</evidence>
<accession>A0A7L8G4L8</accession>
<dbReference type="InterPro" id="IPR042047">
    <property type="entry name" value="SleB_dom1"/>
</dbReference>
<proteinExistence type="predicted"/>
<gene>
    <name evidence="3" type="ORF">CPT_Palo_047</name>
</gene>
<sequence>MADLGRREEINDPLALNPREKGPDRSLPTYGIRNPGISAGNAASKMAMGSLNVIDGLMASANRVMDSLNEDAITEGKLMKMQGKTDEEIAATGNKYTMRGAAAIESNNNAQGWFADQLQYITDHGQEMDPEEYRGYLMKSRKEALEGMKSADPAVRKMWAAAFEDYGPRLAAVQTEKHNDYNKARALSGFTDGLMNGGMINSDASVPVDGDFRVNQEQVQEPVADANDNDRDIVIRTMLGEAGGEGNQGMAAVAHVIVNRARDPRWPGRLQDVALQENQFSAWNKGAGGNDPLKWDPKSPAYQRAGQIYDAVISGHHIDPTNGAVNYWSPGGMNALVAEGSQTNREPRWRGQASAESGGEIRIGNHIFSGKSAGSRGTGGGAVYRDKGLDAAGKDVQDESFYATGTIDQTLRVNGMPTDAVEPNAPGKGRGSQLQRYIMNSPIAPKDKAAAVADAMIRSFSAGDDSVFNDAGGMATLVGLGATSSDMMAVRKAQEQFAEKKDKEYDGAFERARSDLLVKAQTGNFANDEEAFAAVEELYKGRKNQDGDAKALARQVMEQYHKADKDTVIPLALRDKAAFLKEQVDGKVIDSHEAGQQLIDWGKQNGIKDTVVNTFVSDMYSAEEAMKQRDKTTLATELKKQGEEKQLANRASAALKDGYGLKGIGGTIRIPDPVNPGKTKTVTGEEYGIYALQKSTMDDLNQQVQNKQMTQEEAGVEYIKRVYENLSMQGVYDKDHGRELSAAVSGNLIDKKTGAPSEAALHALDEYMQMRDNPKIGEDYLSGMIEDDKARTLLTTAALLYDGRQDFAPALIRANELLQEGKNIDDIKKASTVEATVGTKVRDSIRELTNRNTWVARLFPSSQFSGPRIQTLIKDNTDSMVNWVSDRARTYQLRNSLEPMATSVEKARGDMMRQAVVMGGSIIMGDDNKHERLDQVMGLEDFGRDTPDKALRDLLTSGTGDTHWGELWRKQNKGYEGSGELLTPKQPRLNVVYNKDLGMLEVNLYKDGSTNEFVGEPLHIDAKLLGQRYLQNRKKNGINPFTSAARKVTDDIADKVQNRNAGLAGNAIGGMFKPKK</sequence>
<evidence type="ECO:0000256" key="1">
    <source>
        <dbReference type="SAM" id="MobiDB-lite"/>
    </source>
</evidence>
<organism evidence="3 4">
    <name type="scientific">Rhizobium phage Palo</name>
    <dbReference type="NCBI Taxonomy" id="2767573"/>
    <lineage>
        <taxon>Viruses</taxon>
        <taxon>Duplodnaviria</taxon>
        <taxon>Heunggongvirae</taxon>
        <taxon>Uroviricota</taxon>
        <taxon>Caudoviricetes</taxon>
        <taxon>Autographivirales</taxon>
        <taxon>Dunnvirinae</taxon>
        <taxon>Palovirus</taxon>
        <taxon>Palovirus palo</taxon>
    </lineage>
</organism>
<name>A0A7L8G4L8_9CAUD</name>
<feature type="compositionally biased region" description="Basic and acidic residues" evidence="1">
    <location>
        <begin position="1"/>
        <end position="10"/>
    </location>
</feature>
<dbReference type="Pfam" id="PF07486">
    <property type="entry name" value="Hydrolase_2"/>
    <property type="match status" value="1"/>
</dbReference>
<reference evidence="3 4" key="1">
    <citation type="submission" date="2020-07" db="EMBL/GenBank/DDBJ databases">
        <title>Complete genome sequence of Rhizobium phaseoli phage Palo.</title>
        <authorList>
            <person name="Nabhani A."/>
            <person name="Rushing L."/>
            <person name="Newkirk H."/>
            <person name="Gonzalez C."/>
            <person name="Young R."/>
            <person name="Liu M."/>
        </authorList>
    </citation>
    <scope>NUCLEOTIDE SEQUENCE [LARGE SCALE GENOMIC DNA]</scope>
</reference>
<feature type="region of interest" description="Disordered" evidence="1">
    <location>
        <begin position="1"/>
        <end position="30"/>
    </location>
</feature>
<protein>
    <recommendedName>
        <fullName evidence="2">Cell wall hydrolase SleB domain-containing protein</fullName>
    </recommendedName>
</protein>
<dbReference type="InterPro" id="IPR011105">
    <property type="entry name" value="Cell_wall_hydrolase_SleB"/>
</dbReference>
<feature type="domain" description="Cell wall hydrolase SleB" evidence="2">
    <location>
        <begin position="244"/>
        <end position="368"/>
    </location>
</feature>
<dbReference type="GO" id="GO:0016787">
    <property type="term" value="F:hydrolase activity"/>
    <property type="evidence" value="ECO:0007669"/>
    <property type="project" value="InterPro"/>
</dbReference>
<dbReference type="Proteomes" id="UP000516590">
    <property type="component" value="Segment"/>
</dbReference>
<evidence type="ECO:0000313" key="4">
    <source>
        <dbReference type="Proteomes" id="UP000516590"/>
    </source>
</evidence>